<keyword evidence="3" id="KW-0813">Transport</keyword>
<dbReference type="GO" id="GO:0005829">
    <property type="term" value="C:cytosol"/>
    <property type="evidence" value="ECO:0007669"/>
    <property type="project" value="GOC"/>
</dbReference>
<feature type="region of interest" description="Disordered" evidence="6">
    <location>
        <begin position="619"/>
        <end position="639"/>
    </location>
</feature>
<keyword evidence="5" id="KW-0333">Golgi apparatus</keyword>
<feature type="compositionally biased region" description="Low complexity" evidence="6">
    <location>
        <begin position="55"/>
        <end position="70"/>
    </location>
</feature>
<dbReference type="GO" id="GO:0032456">
    <property type="term" value="P:endocytic recycling"/>
    <property type="evidence" value="ECO:0007669"/>
    <property type="project" value="TreeGrafter"/>
</dbReference>
<dbReference type="GO" id="GO:0042147">
    <property type="term" value="P:retrograde transport, endosome to Golgi"/>
    <property type="evidence" value="ECO:0007669"/>
    <property type="project" value="TreeGrafter"/>
</dbReference>
<comment type="subcellular location">
    <subcellularLocation>
        <location evidence="1">Golgi apparatus</location>
        <location evidence="1">trans-Golgi network</location>
    </subcellularLocation>
</comment>
<dbReference type="STRING" id="307507.A0A2V0PEU7"/>
<evidence type="ECO:0000313" key="10">
    <source>
        <dbReference type="Proteomes" id="UP000247498"/>
    </source>
</evidence>
<dbReference type="PANTHER" id="PTHR14190:SF7">
    <property type="entry name" value="VACUOLAR PROTEIN SORTING-ASSOCIATED PROTEIN 52 HOMOLOG"/>
    <property type="match status" value="1"/>
</dbReference>
<reference evidence="9 10" key="1">
    <citation type="journal article" date="2018" name="Sci. Rep.">
        <title>Raphidocelis subcapitata (=Pseudokirchneriella subcapitata) provides an insight into genome evolution and environmental adaptations in the Sphaeropleales.</title>
        <authorList>
            <person name="Suzuki S."/>
            <person name="Yamaguchi H."/>
            <person name="Nakajima N."/>
            <person name="Kawachi M."/>
        </authorList>
    </citation>
    <scope>NUCLEOTIDE SEQUENCE [LARGE SCALE GENOMIC DNA]</scope>
    <source>
        <strain evidence="9 10">NIES-35</strain>
    </source>
</reference>
<keyword evidence="10" id="KW-1185">Reference proteome</keyword>
<protein>
    <submittedName>
        <fullName evidence="9">Uncharacterized protein</fullName>
    </submittedName>
</protein>
<evidence type="ECO:0000256" key="1">
    <source>
        <dbReference type="ARBA" id="ARBA00004601"/>
    </source>
</evidence>
<feature type="region of interest" description="Disordered" evidence="6">
    <location>
        <begin position="48"/>
        <end position="70"/>
    </location>
</feature>
<dbReference type="InterPro" id="IPR007258">
    <property type="entry name" value="Vps52"/>
</dbReference>
<dbReference type="FunCoup" id="A0A2V0PEU7">
    <property type="interactions" value="2218"/>
</dbReference>
<name>A0A2V0PEU7_9CHLO</name>
<evidence type="ECO:0000313" key="9">
    <source>
        <dbReference type="EMBL" id="GBF95615.1"/>
    </source>
</evidence>
<evidence type="ECO:0000256" key="4">
    <source>
        <dbReference type="ARBA" id="ARBA00022927"/>
    </source>
</evidence>
<accession>A0A2V0PEU7</accession>
<dbReference type="OrthoDB" id="19482at2759"/>
<dbReference type="Pfam" id="PF04129">
    <property type="entry name" value="Vps52_CC"/>
    <property type="match status" value="1"/>
</dbReference>
<dbReference type="InterPro" id="IPR048361">
    <property type="entry name" value="Vps52_C"/>
</dbReference>
<dbReference type="EMBL" id="BDRX01000068">
    <property type="protein sequence ID" value="GBF95615.1"/>
    <property type="molecule type" value="Genomic_DNA"/>
</dbReference>
<comment type="similarity">
    <text evidence="2">Belongs to the VPS52 family.</text>
</comment>
<feature type="domain" description="Vps52 coiled-coil" evidence="7">
    <location>
        <begin position="120"/>
        <end position="293"/>
    </location>
</feature>
<dbReference type="Pfam" id="PF20655">
    <property type="entry name" value="Vps52_C"/>
    <property type="match status" value="1"/>
</dbReference>
<dbReference type="PANTHER" id="PTHR14190">
    <property type="entry name" value="SUPPRESSOR OF ACTIN MUTATIONS 2/VACUOLAR PROTEIN SORTING 52"/>
    <property type="match status" value="1"/>
</dbReference>
<dbReference type="AlphaFoldDB" id="A0A2V0PEU7"/>
<dbReference type="InterPro" id="IPR048319">
    <property type="entry name" value="Vps52_CC"/>
</dbReference>
<comment type="caution">
    <text evidence="9">The sequence shown here is derived from an EMBL/GenBank/DDBJ whole genome shotgun (WGS) entry which is preliminary data.</text>
</comment>
<sequence>MRSRARRAAAPPRMAAPAAVDAAKYAAALRRDLIERLGLGDLESDADAGAGAGAGESDSGAGDFAAAPPDAGLRGLESELDEFASNDVIKAVLDAGAPPREYARDVEDRLRGAELESIADYVAESGALVALHGQMTACDAILEHMEGLLGRFQSDLGRASDEIRALQAQSAAMSTRLRNRRAVESRLGSFIEAVAVPEELVQGIMDAEVNEEYLEHLLALDRRIRFLRADATAQGSQCRRDVEVVLEKLRIKAVTKVREFLMSRLYQLRKPKTNISIIQQNVLLRHKYFVRFVRDHGEDVYTELRAEYASVVGRVLAAHFRTYLSAMEKMAAPVAGQGDVLGVLPDSGGAAGAAAAFSGGVMAAMSGAMGLLGRGAGRTTTEHTFELGERAAVLYQLDQPAIVPHVAEVEGKKFPYEVIFRNVHKLFADTASSEFLFCLDFWEDEPLFREIIAPVVAVVEGDLAAQLAEAWDAVGVLLMIRVNAELRRLMARRRVPCLDDYLDRVHLLLWPRFKVLWDLQHASIRAGAEKALFTGEVAVAAAAKRYAALTASVLQLMATSDEEDGVFKASAFREMLDRMWAALFDLLLRMSNMFKDRRSGIVFLLLNFAHIGSAWRAADGAAPRPGGPGSDSGGSGAGAAGAVGGGGSGGGVGLGIYGAAALKECEDQLSNCVGLYVEDQLGGHFKELVEFVKKAEQQAKRAAVPEGSPIPGFGPREAAGVLRDFGARWKAAIGRMHAEVGSQFADERVARDVLQASMTQLLLYYTRLLELLKKQGPEGAALAREAVNIPAIMYEIKALSGRK</sequence>
<dbReference type="GO" id="GO:0015031">
    <property type="term" value="P:protein transport"/>
    <property type="evidence" value="ECO:0007669"/>
    <property type="project" value="UniProtKB-KW"/>
</dbReference>
<evidence type="ECO:0000259" key="7">
    <source>
        <dbReference type="Pfam" id="PF04129"/>
    </source>
</evidence>
<dbReference type="GO" id="GO:0006896">
    <property type="term" value="P:Golgi to vacuole transport"/>
    <property type="evidence" value="ECO:0007669"/>
    <property type="project" value="TreeGrafter"/>
</dbReference>
<organism evidence="9 10">
    <name type="scientific">Raphidocelis subcapitata</name>
    <dbReference type="NCBI Taxonomy" id="307507"/>
    <lineage>
        <taxon>Eukaryota</taxon>
        <taxon>Viridiplantae</taxon>
        <taxon>Chlorophyta</taxon>
        <taxon>core chlorophytes</taxon>
        <taxon>Chlorophyceae</taxon>
        <taxon>CS clade</taxon>
        <taxon>Sphaeropleales</taxon>
        <taxon>Selenastraceae</taxon>
        <taxon>Raphidocelis</taxon>
    </lineage>
</organism>
<evidence type="ECO:0000259" key="8">
    <source>
        <dbReference type="Pfam" id="PF20655"/>
    </source>
</evidence>
<evidence type="ECO:0000256" key="6">
    <source>
        <dbReference type="SAM" id="MobiDB-lite"/>
    </source>
</evidence>
<feature type="compositionally biased region" description="Gly residues" evidence="6">
    <location>
        <begin position="627"/>
        <end position="639"/>
    </location>
</feature>
<dbReference type="InParanoid" id="A0A2V0PEU7"/>
<dbReference type="GO" id="GO:0019905">
    <property type="term" value="F:syntaxin binding"/>
    <property type="evidence" value="ECO:0007669"/>
    <property type="project" value="TreeGrafter"/>
</dbReference>
<proteinExistence type="inferred from homology"/>
<dbReference type="Proteomes" id="UP000247498">
    <property type="component" value="Unassembled WGS sequence"/>
</dbReference>
<gene>
    <name evidence="9" type="ORF">Rsub_08597</name>
</gene>
<evidence type="ECO:0000256" key="2">
    <source>
        <dbReference type="ARBA" id="ARBA00008180"/>
    </source>
</evidence>
<evidence type="ECO:0000256" key="3">
    <source>
        <dbReference type="ARBA" id="ARBA00022448"/>
    </source>
</evidence>
<keyword evidence="4" id="KW-0653">Protein transport</keyword>
<dbReference type="GO" id="GO:0000938">
    <property type="term" value="C:GARP complex"/>
    <property type="evidence" value="ECO:0007669"/>
    <property type="project" value="TreeGrafter"/>
</dbReference>
<feature type="domain" description="Vps52 C-terminal" evidence="8">
    <location>
        <begin position="380"/>
        <end position="611"/>
    </location>
</feature>
<evidence type="ECO:0000256" key="5">
    <source>
        <dbReference type="ARBA" id="ARBA00023034"/>
    </source>
</evidence>